<dbReference type="Pfam" id="PF01336">
    <property type="entry name" value="tRNA_anti-codon"/>
    <property type="match status" value="1"/>
</dbReference>
<dbReference type="SUPFAM" id="SSF50249">
    <property type="entry name" value="Nucleic acid-binding proteins"/>
    <property type="match status" value="1"/>
</dbReference>
<dbReference type="Proteomes" id="UP000789508">
    <property type="component" value="Unassembled WGS sequence"/>
</dbReference>
<dbReference type="InterPro" id="IPR004365">
    <property type="entry name" value="NA-bd_OB_tRNA"/>
</dbReference>
<dbReference type="InterPro" id="IPR012340">
    <property type="entry name" value="NA-bd_OB-fold"/>
</dbReference>
<keyword evidence="1" id="KW-0648">Protein biosynthesis</keyword>
<dbReference type="OrthoDB" id="1931232at2759"/>
<keyword evidence="2" id="KW-0436">Ligase</keyword>
<protein>
    <submittedName>
        <fullName evidence="4">10422_t:CDS:1</fullName>
    </submittedName>
</protein>
<dbReference type="GO" id="GO:0005739">
    <property type="term" value="C:mitochondrion"/>
    <property type="evidence" value="ECO:0007669"/>
    <property type="project" value="TreeGrafter"/>
</dbReference>
<dbReference type="GO" id="GO:0004816">
    <property type="term" value="F:asparagine-tRNA ligase activity"/>
    <property type="evidence" value="ECO:0007669"/>
    <property type="project" value="TreeGrafter"/>
</dbReference>
<dbReference type="GO" id="GO:0003676">
    <property type="term" value="F:nucleic acid binding"/>
    <property type="evidence" value="ECO:0007669"/>
    <property type="project" value="InterPro"/>
</dbReference>
<evidence type="ECO:0000256" key="1">
    <source>
        <dbReference type="ARBA" id="ARBA00022917"/>
    </source>
</evidence>
<organism evidence="4 5">
    <name type="scientific">Ambispora leptoticha</name>
    <dbReference type="NCBI Taxonomy" id="144679"/>
    <lineage>
        <taxon>Eukaryota</taxon>
        <taxon>Fungi</taxon>
        <taxon>Fungi incertae sedis</taxon>
        <taxon>Mucoromycota</taxon>
        <taxon>Glomeromycotina</taxon>
        <taxon>Glomeromycetes</taxon>
        <taxon>Archaeosporales</taxon>
        <taxon>Ambisporaceae</taxon>
        <taxon>Ambispora</taxon>
    </lineage>
</organism>
<evidence type="ECO:0000259" key="3">
    <source>
        <dbReference type="Pfam" id="PF01336"/>
    </source>
</evidence>
<dbReference type="PANTHER" id="PTHR22594:SF34">
    <property type="entry name" value="ASPARAGINE--TRNA LIGASE, MITOCHONDRIAL-RELATED"/>
    <property type="match status" value="1"/>
</dbReference>
<evidence type="ECO:0000313" key="5">
    <source>
        <dbReference type="Proteomes" id="UP000789508"/>
    </source>
</evidence>
<dbReference type="AlphaFoldDB" id="A0A9N9J889"/>
<gene>
    <name evidence="4" type="ORF">ALEPTO_LOCUS13961</name>
</gene>
<proteinExistence type="predicted"/>
<dbReference type="GO" id="GO:0005524">
    <property type="term" value="F:ATP binding"/>
    <property type="evidence" value="ECO:0007669"/>
    <property type="project" value="UniProtKB-KW"/>
</dbReference>
<accession>A0A9N9J889</accession>
<sequence>AEKLSKGEEIKVGGWVKSFRQNRFIELNDGSCLQNLQVICASGLSEKLKKINHDSVLIVSGKLVLTPERKQSCELQVENIIFSSVNNLSYSENPAFP</sequence>
<name>A0A9N9J889_9GLOM</name>
<feature type="domain" description="OB" evidence="3">
    <location>
        <begin position="11"/>
        <end position="80"/>
    </location>
</feature>
<keyword evidence="2" id="KW-0030">Aminoacyl-tRNA synthetase</keyword>
<dbReference type="PANTHER" id="PTHR22594">
    <property type="entry name" value="ASPARTYL/LYSYL-TRNA SYNTHETASE"/>
    <property type="match status" value="1"/>
</dbReference>
<dbReference type="GO" id="GO:0006421">
    <property type="term" value="P:asparaginyl-tRNA aminoacylation"/>
    <property type="evidence" value="ECO:0007669"/>
    <property type="project" value="TreeGrafter"/>
</dbReference>
<evidence type="ECO:0000313" key="4">
    <source>
        <dbReference type="EMBL" id="CAG8767598.1"/>
    </source>
</evidence>
<dbReference type="CDD" id="cd04318">
    <property type="entry name" value="EcAsnRS_like_N"/>
    <property type="match status" value="1"/>
</dbReference>
<evidence type="ECO:0000256" key="2">
    <source>
        <dbReference type="ARBA" id="ARBA00023146"/>
    </source>
</evidence>
<dbReference type="Gene3D" id="2.40.50.140">
    <property type="entry name" value="Nucleic acid-binding proteins"/>
    <property type="match status" value="1"/>
</dbReference>
<reference evidence="4" key="1">
    <citation type="submission" date="2021-06" db="EMBL/GenBank/DDBJ databases">
        <authorList>
            <person name="Kallberg Y."/>
            <person name="Tangrot J."/>
            <person name="Rosling A."/>
        </authorList>
    </citation>
    <scope>NUCLEOTIDE SEQUENCE</scope>
    <source>
        <strain evidence="4">FL130A</strain>
    </source>
</reference>
<comment type="caution">
    <text evidence="4">The sequence shown here is derived from an EMBL/GenBank/DDBJ whole genome shotgun (WGS) entry which is preliminary data.</text>
</comment>
<feature type="non-terminal residue" evidence="4">
    <location>
        <position position="1"/>
    </location>
</feature>
<keyword evidence="5" id="KW-1185">Reference proteome</keyword>
<dbReference type="EMBL" id="CAJVPS010050255">
    <property type="protein sequence ID" value="CAG8767598.1"/>
    <property type="molecule type" value="Genomic_DNA"/>
</dbReference>